<name>A0A8W8LUZ8_MAGGI</name>
<keyword evidence="5" id="KW-1185">Reference proteome</keyword>
<comment type="similarity">
    <text evidence="1">Belongs to the pseudouridine synthase TruB family.</text>
</comment>
<feature type="compositionally biased region" description="Polar residues" evidence="2">
    <location>
        <begin position="108"/>
        <end position="121"/>
    </location>
</feature>
<dbReference type="InterPro" id="IPR039048">
    <property type="entry name" value="Trub2"/>
</dbReference>
<dbReference type="GO" id="GO:0006396">
    <property type="term" value="P:RNA processing"/>
    <property type="evidence" value="ECO:0007669"/>
    <property type="project" value="InterPro"/>
</dbReference>
<dbReference type="PANTHER" id="PTHR13195">
    <property type="entry name" value="PSEUDOURIDINE SYNTHASE-RELATED"/>
    <property type="match status" value="1"/>
</dbReference>
<evidence type="ECO:0000256" key="1">
    <source>
        <dbReference type="ARBA" id="ARBA00008999"/>
    </source>
</evidence>
<evidence type="ECO:0000313" key="4">
    <source>
        <dbReference type="EnsemblMetazoa" id="G30216.1:cds"/>
    </source>
</evidence>
<dbReference type="Gene3D" id="3.30.2350.10">
    <property type="entry name" value="Pseudouridine synthase"/>
    <property type="match status" value="1"/>
</dbReference>
<dbReference type="InterPro" id="IPR002501">
    <property type="entry name" value="PsdUridine_synth_N"/>
</dbReference>
<sequence length="432" mass="49541">MLYMPHIGTSLLMAKFSRAPKLRELGPYWRSQLQGIFCVYKPPDYSYAELCKTFRKILLDDLNQLPCYPGEKLHKNAFNSRAVLLNAQQHNTLKEDWKLRLSVVDTENGSENTYSNDSKLTVTDEDERESSLMSKNPTNLELHSNNNNAISTSQNLLKRNSLFSSKLKDLIIPTLTKRNAFQHRFVSGAMYEAQDIKVLPLYDGLDKECSGVVPMCVGFQNSTSYSLRDNLEMKLYIRVYHLSGTLGWTTLDNTALSKKIKRHSYEHVGKADVDKMCSLAQNMHQWRMLNYAGVVPGSQEAYELLKKGLVKPKNPLTPPLIYGVRCINFEPPNFTLEVHCVNESYTFLRDFIYKIGVSLRSSAYCSKIRRIRYGPICLEHALVADEWNLKKVCASIKQCNKLLLRKREPSMKDKHFVSEELDPAAFEKLKTT</sequence>
<evidence type="ECO:0000259" key="3">
    <source>
        <dbReference type="Pfam" id="PF01509"/>
    </source>
</evidence>
<dbReference type="Pfam" id="PF01509">
    <property type="entry name" value="TruB_N"/>
    <property type="match status" value="1"/>
</dbReference>
<dbReference type="GO" id="GO:0009982">
    <property type="term" value="F:pseudouridine synthase activity"/>
    <property type="evidence" value="ECO:0007669"/>
    <property type="project" value="InterPro"/>
</dbReference>
<dbReference type="EnsemblMetazoa" id="G30216.1">
    <property type="protein sequence ID" value="G30216.1:cds"/>
    <property type="gene ID" value="G30216"/>
</dbReference>
<dbReference type="SUPFAM" id="SSF55120">
    <property type="entry name" value="Pseudouridine synthase"/>
    <property type="match status" value="1"/>
</dbReference>
<feature type="domain" description="Pseudouridine synthase II N-terminal" evidence="3">
    <location>
        <begin position="205"/>
        <end position="345"/>
    </location>
</feature>
<reference evidence="4" key="1">
    <citation type="submission" date="2022-08" db="UniProtKB">
        <authorList>
            <consortium name="EnsemblMetazoa"/>
        </authorList>
    </citation>
    <scope>IDENTIFICATION</scope>
    <source>
        <strain evidence="4">05x7-T-G4-1.051#20</strain>
    </source>
</reference>
<evidence type="ECO:0000313" key="5">
    <source>
        <dbReference type="Proteomes" id="UP000005408"/>
    </source>
</evidence>
<accession>A0A8W8LUZ8</accession>
<dbReference type="PANTHER" id="PTHR13195:SF0">
    <property type="entry name" value="PSEUDOURIDYLATE SYNTHASE TRUB2, MITOCHONDRIAL"/>
    <property type="match status" value="1"/>
</dbReference>
<proteinExistence type="inferred from homology"/>
<dbReference type="AlphaFoldDB" id="A0A8W8LUZ8"/>
<protein>
    <recommendedName>
        <fullName evidence="3">Pseudouridine synthase II N-terminal domain-containing protein</fullName>
    </recommendedName>
</protein>
<dbReference type="GO" id="GO:0001522">
    <property type="term" value="P:pseudouridine synthesis"/>
    <property type="evidence" value="ECO:0007669"/>
    <property type="project" value="InterPro"/>
</dbReference>
<evidence type="ECO:0000256" key="2">
    <source>
        <dbReference type="SAM" id="MobiDB-lite"/>
    </source>
</evidence>
<feature type="region of interest" description="Disordered" evidence="2">
    <location>
        <begin position="108"/>
        <end position="130"/>
    </location>
</feature>
<organism evidence="4 5">
    <name type="scientific">Magallana gigas</name>
    <name type="common">Pacific oyster</name>
    <name type="synonym">Crassostrea gigas</name>
    <dbReference type="NCBI Taxonomy" id="29159"/>
    <lineage>
        <taxon>Eukaryota</taxon>
        <taxon>Metazoa</taxon>
        <taxon>Spiralia</taxon>
        <taxon>Lophotrochozoa</taxon>
        <taxon>Mollusca</taxon>
        <taxon>Bivalvia</taxon>
        <taxon>Autobranchia</taxon>
        <taxon>Pteriomorphia</taxon>
        <taxon>Ostreida</taxon>
        <taxon>Ostreoidea</taxon>
        <taxon>Ostreidae</taxon>
        <taxon>Magallana</taxon>
    </lineage>
</organism>
<dbReference type="Proteomes" id="UP000005408">
    <property type="component" value="Unassembled WGS sequence"/>
</dbReference>
<dbReference type="GO" id="GO:0003723">
    <property type="term" value="F:RNA binding"/>
    <property type="evidence" value="ECO:0007669"/>
    <property type="project" value="InterPro"/>
</dbReference>
<dbReference type="InterPro" id="IPR020103">
    <property type="entry name" value="PsdUridine_synth_cat_dom_sf"/>
</dbReference>